<accession>A0AAD1TC01</accession>
<evidence type="ECO:0000256" key="8">
    <source>
        <dbReference type="ARBA" id="ARBA00022946"/>
    </source>
</evidence>
<keyword evidence="6" id="KW-0067">ATP-binding</keyword>
<dbReference type="InterPro" id="IPR005121">
    <property type="entry name" value="Fdx_antiC-bd"/>
</dbReference>
<evidence type="ECO:0000256" key="1">
    <source>
        <dbReference type="ARBA" id="ARBA00004305"/>
    </source>
</evidence>
<evidence type="ECO:0000256" key="9">
    <source>
        <dbReference type="ARBA" id="ARBA00023128"/>
    </source>
</evidence>
<gene>
    <name evidence="14" type="ORF">PECUL_23A035093</name>
</gene>
<evidence type="ECO:0000256" key="11">
    <source>
        <dbReference type="ARBA" id="ARBA00031194"/>
    </source>
</evidence>
<dbReference type="InterPro" id="IPR019446">
    <property type="entry name" value="BMT5-like"/>
</dbReference>
<dbReference type="InterPro" id="IPR045864">
    <property type="entry name" value="aa-tRNA-synth_II/BPL/LPL"/>
</dbReference>
<dbReference type="FunFam" id="3.40.50.150:FF:000361">
    <property type="entry name" value="Ferredoxin-fold anticodon-binding domain-containing protein 1 homolog"/>
    <property type="match status" value="1"/>
</dbReference>
<keyword evidence="9" id="KW-0496">Mitochondrion</keyword>
<dbReference type="GO" id="GO:0070475">
    <property type="term" value="P:rRNA base methylation"/>
    <property type="evidence" value="ECO:0007669"/>
    <property type="project" value="InterPro"/>
</dbReference>
<proteinExistence type="inferred from homology"/>
<dbReference type="SMART" id="SM00896">
    <property type="entry name" value="FDX-ACB"/>
    <property type="match status" value="1"/>
</dbReference>
<dbReference type="FunFam" id="3.30.70.380:FF:000002">
    <property type="entry name" value="phenylalanine--tRNA ligase, mitochondrial"/>
    <property type="match status" value="1"/>
</dbReference>
<evidence type="ECO:0000256" key="12">
    <source>
        <dbReference type="ARBA" id="ARBA00049255"/>
    </source>
</evidence>
<dbReference type="Pfam" id="PF03147">
    <property type="entry name" value="FDX-ACB"/>
    <property type="match status" value="1"/>
</dbReference>
<dbReference type="Proteomes" id="UP001295444">
    <property type="component" value="Chromosome 10"/>
</dbReference>
<keyword evidence="10" id="KW-0030">Aminoacyl-tRNA synthetase</keyword>
<dbReference type="AlphaFoldDB" id="A0AAD1TC01"/>
<evidence type="ECO:0000259" key="13">
    <source>
        <dbReference type="PROSITE" id="PS51447"/>
    </source>
</evidence>
<evidence type="ECO:0000256" key="4">
    <source>
        <dbReference type="ARBA" id="ARBA00022598"/>
    </source>
</evidence>
<dbReference type="PROSITE" id="PS51447">
    <property type="entry name" value="FDX_ACB"/>
    <property type="match status" value="1"/>
</dbReference>
<sequence>MKMGDEETIVTPLNVLLVGEGNFSFSVSLCDASHGKYHITATCYDNEENITRQPFTWSNVHHLREKGAVVHFGVDATRLKDYEWSSHAPYDRVIFNFPHCGRKAGVKKNRELLARFFHSCTDVLSQNGDIHVALCQGQGGTPADQPMREWHNSWQVTAMAAKAGFILTSVVPFGCDEHNGYQCTGYRSQEKSFHVTGSLNHIFTRSLPLENMIPLDIISKLTKIPPLGVIAEDCDSTIERCRCFLNRDRCHPTSMVNEDLIAFFGRSMSVKCLEDTQPLVCNFDRAPAFYVTRHDLYYIKEEMAESSYQCSCDLQKICSQNQNTMTENHTAPCSYADQNCKHLYYMRPSLTHCISNIIMEKDFASDSLYVLSGPVFKKCLISQWTMPTYLETLLVLGSLNGSVTADLQVLMDTVEKFIESQRTFITNDTKCSVNEEMEKHDSHIILSFCKNLVNGECYSIKMSSTLCDDDQVIGQIMTAAPGQLVKDVGVLLVTFNMDLLTMCLLDIPDWRLLWTADDRFMQQYRKHGLKTFQYFSLHPPSYTHDVSFWVEDVSAFDDLEFHTIARKVTKGTITKIHLQDQFDNITTGKTSLCYRITYQSCDRALSYDEASAMQLLLREELQRCLNVTLR</sequence>
<dbReference type="GO" id="GO:0005759">
    <property type="term" value="C:mitochondrial matrix"/>
    <property type="evidence" value="ECO:0007669"/>
    <property type="project" value="UniProtKB-SubCell"/>
</dbReference>
<comment type="subcellular location">
    <subcellularLocation>
        <location evidence="1">Mitochondrion matrix</location>
    </subcellularLocation>
</comment>
<dbReference type="Gene3D" id="3.30.930.10">
    <property type="entry name" value="Bira Bifunctional Protein, Domain 2"/>
    <property type="match status" value="1"/>
</dbReference>
<dbReference type="GO" id="GO:0070042">
    <property type="term" value="F:rRNA (uridine-N3-)-methyltransferase activity"/>
    <property type="evidence" value="ECO:0007669"/>
    <property type="project" value="InterPro"/>
</dbReference>
<dbReference type="InterPro" id="IPR036690">
    <property type="entry name" value="Fdx_antiC-bd_sf"/>
</dbReference>
<feature type="domain" description="FDX-ACB" evidence="13">
    <location>
        <begin position="537"/>
        <end position="630"/>
    </location>
</feature>
<dbReference type="SUPFAM" id="SSF54991">
    <property type="entry name" value="Anticodon-binding domain of PheRS"/>
    <property type="match status" value="1"/>
</dbReference>
<evidence type="ECO:0000313" key="14">
    <source>
        <dbReference type="EMBL" id="CAH2320284.1"/>
    </source>
</evidence>
<dbReference type="EC" id="6.1.1.20" evidence="3"/>
<dbReference type="PANTHER" id="PTHR11538">
    <property type="entry name" value="PHENYLALANYL-TRNA SYNTHETASE"/>
    <property type="match status" value="1"/>
</dbReference>
<evidence type="ECO:0000256" key="2">
    <source>
        <dbReference type="ARBA" id="ARBA00008226"/>
    </source>
</evidence>
<dbReference type="PANTHER" id="PTHR11538:SF26">
    <property type="entry name" value="FERREDOXIN-FOLD ANTICODON-BINDING DOMAIN-CONTAINING PROTEIN 1"/>
    <property type="match status" value="1"/>
</dbReference>
<organism evidence="14 15">
    <name type="scientific">Pelobates cultripes</name>
    <name type="common">Western spadefoot toad</name>
    <dbReference type="NCBI Taxonomy" id="61616"/>
    <lineage>
        <taxon>Eukaryota</taxon>
        <taxon>Metazoa</taxon>
        <taxon>Chordata</taxon>
        <taxon>Craniata</taxon>
        <taxon>Vertebrata</taxon>
        <taxon>Euteleostomi</taxon>
        <taxon>Amphibia</taxon>
        <taxon>Batrachia</taxon>
        <taxon>Anura</taxon>
        <taxon>Pelobatoidea</taxon>
        <taxon>Pelobatidae</taxon>
        <taxon>Pelobates</taxon>
    </lineage>
</organism>
<evidence type="ECO:0000256" key="10">
    <source>
        <dbReference type="ARBA" id="ARBA00023146"/>
    </source>
</evidence>
<dbReference type="Gene3D" id="3.30.70.380">
    <property type="entry name" value="Ferrodoxin-fold anticodon-binding domain"/>
    <property type="match status" value="1"/>
</dbReference>
<dbReference type="EMBL" id="OW240921">
    <property type="protein sequence ID" value="CAH2320284.1"/>
    <property type="molecule type" value="Genomic_DNA"/>
</dbReference>
<keyword evidence="5" id="KW-0547">Nucleotide-binding</keyword>
<evidence type="ECO:0000256" key="3">
    <source>
        <dbReference type="ARBA" id="ARBA00012814"/>
    </source>
</evidence>
<keyword evidence="15" id="KW-1185">Reference proteome</keyword>
<evidence type="ECO:0000313" key="15">
    <source>
        <dbReference type="Proteomes" id="UP001295444"/>
    </source>
</evidence>
<dbReference type="Pfam" id="PF10354">
    <property type="entry name" value="BMT5-like"/>
    <property type="match status" value="1"/>
</dbReference>
<comment type="catalytic activity">
    <reaction evidence="12">
        <text>tRNA(Phe) + L-phenylalanine + ATP = L-phenylalanyl-tRNA(Phe) + AMP + diphosphate + H(+)</text>
        <dbReference type="Rhea" id="RHEA:19413"/>
        <dbReference type="Rhea" id="RHEA-COMP:9668"/>
        <dbReference type="Rhea" id="RHEA-COMP:9699"/>
        <dbReference type="ChEBI" id="CHEBI:15378"/>
        <dbReference type="ChEBI" id="CHEBI:30616"/>
        <dbReference type="ChEBI" id="CHEBI:33019"/>
        <dbReference type="ChEBI" id="CHEBI:58095"/>
        <dbReference type="ChEBI" id="CHEBI:78442"/>
        <dbReference type="ChEBI" id="CHEBI:78531"/>
        <dbReference type="ChEBI" id="CHEBI:456215"/>
        <dbReference type="EC" id="6.1.1.20"/>
    </reaction>
</comment>
<name>A0AAD1TC01_PELCU</name>
<reference evidence="14" key="1">
    <citation type="submission" date="2022-03" db="EMBL/GenBank/DDBJ databases">
        <authorList>
            <person name="Alioto T."/>
            <person name="Alioto T."/>
            <person name="Gomez Garrido J."/>
        </authorList>
    </citation>
    <scope>NUCLEOTIDE SEQUENCE</scope>
</reference>
<keyword evidence="4" id="KW-0436">Ligase</keyword>
<dbReference type="GO" id="GO:0006412">
    <property type="term" value="P:translation"/>
    <property type="evidence" value="ECO:0007669"/>
    <property type="project" value="UniProtKB-KW"/>
</dbReference>
<comment type="similarity">
    <text evidence="2">Belongs to the class-II aminoacyl-tRNA synthetase family.</text>
</comment>
<dbReference type="GO" id="GO:0005524">
    <property type="term" value="F:ATP binding"/>
    <property type="evidence" value="ECO:0007669"/>
    <property type="project" value="UniProtKB-KW"/>
</dbReference>
<evidence type="ECO:0000256" key="6">
    <source>
        <dbReference type="ARBA" id="ARBA00022840"/>
    </source>
</evidence>
<keyword evidence="8" id="KW-0809">Transit peptide</keyword>
<protein>
    <recommendedName>
        <fullName evidence="3">phenylalanine--tRNA ligase</fullName>
        <ecNumber evidence="3">6.1.1.20</ecNumber>
    </recommendedName>
    <alternativeName>
        <fullName evidence="11">Phenylalanyl-tRNA synthetase</fullName>
    </alternativeName>
</protein>
<dbReference type="GO" id="GO:0004826">
    <property type="term" value="F:phenylalanine-tRNA ligase activity"/>
    <property type="evidence" value="ECO:0007669"/>
    <property type="project" value="UniProtKB-EC"/>
</dbReference>
<evidence type="ECO:0000256" key="7">
    <source>
        <dbReference type="ARBA" id="ARBA00022917"/>
    </source>
</evidence>
<evidence type="ECO:0000256" key="5">
    <source>
        <dbReference type="ARBA" id="ARBA00022741"/>
    </source>
</evidence>
<keyword evidence="7" id="KW-0648">Protein biosynthesis</keyword>